<dbReference type="Proteomes" id="UP000280792">
    <property type="component" value="Unassembled WGS sequence"/>
</dbReference>
<proteinExistence type="predicted"/>
<dbReference type="NCBIfam" id="TIGR04096">
    <property type="entry name" value="dnd_rel_methyl"/>
    <property type="match status" value="1"/>
</dbReference>
<evidence type="ECO:0000313" key="2">
    <source>
        <dbReference type="Proteomes" id="UP000280792"/>
    </source>
</evidence>
<dbReference type="GO" id="GO:0032259">
    <property type="term" value="P:methylation"/>
    <property type="evidence" value="ECO:0007669"/>
    <property type="project" value="UniProtKB-KW"/>
</dbReference>
<keyword evidence="1" id="KW-0489">Methyltransferase</keyword>
<dbReference type="EMBL" id="QWEZ01000001">
    <property type="protein sequence ID" value="RRJ84384.1"/>
    <property type="molecule type" value="Genomic_DNA"/>
</dbReference>
<accession>A0A3P3VPM6</accession>
<keyword evidence="2" id="KW-1185">Reference proteome</keyword>
<protein>
    <submittedName>
        <fullName evidence="1">DNA phosphorothioation-associated putative methyltransferase</fullName>
    </submittedName>
</protein>
<dbReference type="SUPFAM" id="SSF53335">
    <property type="entry name" value="S-adenosyl-L-methionine-dependent methyltransferases"/>
    <property type="match status" value="1"/>
</dbReference>
<dbReference type="RefSeq" id="WP_125014813.1">
    <property type="nucleotide sequence ID" value="NZ_QWEZ01000001.1"/>
</dbReference>
<comment type="caution">
    <text evidence="1">The sequence shown here is derived from an EMBL/GenBank/DDBJ whole genome shotgun (WGS) entry which is preliminary data.</text>
</comment>
<keyword evidence="1" id="KW-0808">Transferase</keyword>
<organism evidence="1 2">
    <name type="scientific">Aestuariirhabdus litorea</name>
    <dbReference type="NCBI Taxonomy" id="2528527"/>
    <lineage>
        <taxon>Bacteria</taxon>
        <taxon>Pseudomonadati</taxon>
        <taxon>Pseudomonadota</taxon>
        <taxon>Gammaproteobacteria</taxon>
        <taxon>Oceanospirillales</taxon>
        <taxon>Aestuariirhabdaceae</taxon>
        <taxon>Aestuariirhabdus</taxon>
    </lineage>
</organism>
<dbReference type="AlphaFoldDB" id="A0A3P3VPM6"/>
<reference evidence="1 2" key="1">
    <citation type="submission" date="2018-08" db="EMBL/GenBank/DDBJ databases">
        <authorList>
            <person name="Khan S.A."/>
        </authorList>
    </citation>
    <scope>NUCLEOTIDE SEQUENCE [LARGE SCALE GENOMIC DNA]</scope>
    <source>
        <strain evidence="1 2">GTF-13</strain>
    </source>
</reference>
<reference evidence="1 2" key="2">
    <citation type="submission" date="2018-12" db="EMBL/GenBank/DDBJ databases">
        <title>Simiduia agarivorans gen. nov., sp. nov., a marine, agarolytic bacterium isolated from shallow coastal water from Keelung, Taiwan.</title>
        <authorList>
            <person name="Shieh W.Y."/>
        </authorList>
    </citation>
    <scope>NUCLEOTIDE SEQUENCE [LARGE SCALE GENOMIC DNA]</scope>
    <source>
        <strain evidence="1 2">GTF-13</strain>
    </source>
</reference>
<dbReference type="GO" id="GO:0008168">
    <property type="term" value="F:methyltransferase activity"/>
    <property type="evidence" value="ECO:0007669"/>
    <property type="project" value="UniProtKB-KW"/>
</dbReference>
<sequence length="635" mass="73121">MDFPAYKNLVASLKIGKRLPDAIYLHQFALNEIDTTLASLTIKISDAVKIDLDAWNIVKFYTRDFKVAFLNYPDFFDYAYPSLTRSYTVDLAKLSVRQANYATSDNPPILHRKETFLPPGHEACEVFATYTAQGEALGLYENTRSIGFKKNWERLIASKGYYLDPNGSLLPLVEKPVVPVNEGNVNIERHKTAIDRSHLSSPMKVLARHGYLSGDYSLLDYGCGKGDDVRELEAHGIDVSSWDPNHNPEGELIESDIVNLGFVLNVIEDREERDDTLKRAWEYANKLLVVSVMIAGDSVISQFKPYKDGVLTSRNTFQRYYSQGEFRYYLESVLQEEVIAVGQGIFVIFKDKIEEQTFLVERQHIKRNWQQKTQREIKARENNLTKDIIDRHIDLFTDFWETSLELGRIPANSEFEFSDQIRRIAGSHNKAHQALVKQFGESLFKEAHTKRKEDLIVYFALGLFEKRKPQTQIPEGLKRDIKAFFESYNDALEQARSALFAVGNPEVIREACYKAYDQLQCGEMNEGHSYTFHKDYLGDIPPELRIYVGCATQLYGDLEEIQLIKAHMLSGKVSLMGYKNWESETPMLVERIKIKLREQDVDFFDYVGEYQPEPLNNKIIFLEKSNIIDSNSKFV</sequence>
<evidence type="ECO:0000313" key="1">
    <source>
        <dbReference type="EMBL" id="RRJ84384.1"/>
    </source>
</evidence>
<gene>
    <name evidence="1" type="ORF">D0544_04555</name>
</gene>
<name>A0A3P3VPM6_9GAMM</name>
<dbReference type="InterPro" id="IPR029063">
    <property type="entry name" value="SAM-dependent_MTases_sf"/>
</dbReference>
<dbReference type="InterPro" id="IPR024019">
    <property type="entry name" value="CHP04096"/>
</dbReference>